<dbReference type="Proteomes" id="UP000030672">
    <property type="component" value="Unassembled WGS sequence"/>
</dbReference>
<feature type="region of interest" description="Disordered" evidence="1">
    <location>
        <begin position="684"/>
        <end position="727"/>
    </location>
</feature>
<feature type="region of interest" description="Disordered" evidence="1">
    <location>
        <begin position="212"/>
        <end position="294"/>
    </location>
</feature>
<accession>A0A074W5K7</accession>
<feature type="region of interest" description="Disordered" evidence="1">
    <location>
        <begin position="858"/>
        <end position="894"/>
    </location>
</feature>
<evidence type="ECO:0000256" key="1">
    <source>
        <dbReference type="SAM" id="MobiDB-lite"/>
    </source>
</evidence>
<keyword evidence="3" id="KW-1185">Reference proteome</keyword>
<feature type="compositionally biased region" description="Basic and acidic residues" evidence="1">
    <location>
        <begin position="687"/>
        <end position="696"/>
    </location>
</feature>
<dbReference type="EMBL" id="KL584867">
    <property type="protein sequence ID" value="KEQ57866.1"/>
    <property type="molecule type" value="Genomic_DNA"/>
</dbReference>
<organism evidence="2 3">
    <name type="scientific">Aureobasidium melanogenum (strain CBS 110374)</name>
    <name type="common">Aureobasidium pullulans var. melanogenum</name>
    <dbReference type="NCBI Taxonomy" id="1043003"/>
    <lineage>
        <taxon>Eukaryota</taxon>
        <taxon>Fungi</taxon>
        <taxon>Dikarya</taxon>
        <taxon>Ascomycota</taxon>
        <taxon>Pezizomycotina</taxon>
        <taxon>Dothideomycetes</taxon>
        <taxon>Dothideomycetidae</taxon>
        <taxon>Dothideales</taxon>
        <taxon>Saccotheciaceae</taxon>
        <taxon>Aureobasidium</taxon>
    </lineage>
</organism>
<dbReference type="AlphaFoldDB" id="A0A074W5K7"/>
<evidence type="ECO:0000313" key="3">
    <source>
        <dbReference type="Proteomes" id="UP000030672"/>
    </source>
</evidence>
<feature type="compositionally biased region" description="Polar residues" evidence="1">
    <location>
        <begin position="236"/>
        <end position="254"/>
    </location>
</feature>
<protein>
    <submittedName>
        <fullName evidence="2">Uncharacterized protein</fullName>
    </submittedName>
</protein>
<gene>
    <name evidence="2" type="ORF">M437DRAFT_70473</name>
</gene>
<sequence>MDRLSTELKRRLRTGGTKSVIDHLEDVLRSRNNTEYSRIKDVVIRFIIEEQDELENCAAQLEDCLRKNGITVDDTNKIVPRHRKDKALDGIGGRWGHDYIEHYHWHAKRVHFLEDLASISRKTPWEKAVELFNLLRHLSGSSGDGARDRIISAARPSGGSSILPLGRNELDKNGYEVDIHGLIIARSRYNSASSGMSDSIEYAGLPDPTGMIPQTDNADCTPEGLGDNADEDLDNRFNTPTEVTSSGRSPQSWCTGGGPDVTDFEGPTGGPTAMQPPGTDKSHPRTADMASTRSEGSLKDLFCDKFQLLQRDLVENTTKTLEMQEVLTAKMLAEKTCKRENIPIPHMQESIISGLHESLSRQLAQFKEGLEFTRSSLTQELSQQVNILDKKLARQITAQTLKDLDVLYKATNDHLQQLYRASRDCIAHAGVTKGIASVGSAMTKTLSNTLKKNMAEASQIDRRECEILATQMKHAFSDENRGIRDHQAAILTAIESQTKAVISTMSTGQASVTGMDEEVRDLRKDLETLRSTCAKSRVTYTLNSLPAEGEDTEYGVGKFEVGKTGPPSEDRAEALGNTQIHLHATNTTRDADVAGLAKDTARTKDSTVKSSRVRLRVSPSPSSKDPGDEYQLDGPGPAQCAVQFSDHISAYVGTSSAPLGLENGIVDLDSSEINVCIASMAMTPTSERQKDRHIFTPDDDESGETLKPSEADKIDPNQSTDESRTRNDIDSYKIVDCVVHNLDREPFRGNDRSHPSDDAVPSIIQDFGRVSNRANRPWQVHHSTSTWTENQKSDLDLVLNTGLSELRNIDSETAEEVWPDGLDGELAKSASVATSPHYLLSSAKDPATVDMDTYVSSGLDRLNSGQQRSPISGSDSDMSLSTRCTDENSGVVKR</sequence>
<name>A0A074W5K7_AURM1</name>
<evidence type="ECO:0000313" key="2">
    <source>
        <dbReference type="EMBL" id="KEQ57866.1"/>
    </source>
</evidence>
<feature type="compositionally biased region" description="Polar residues" evidence="1">
    <location>
        <begin position="863"/>
        <end position="883"/>
    </location>
</feature>
<feature type="region of interest" description="Disordered" evidence="1">
    <location>
        <begin position="602"/>
        <end position="638"/>
    </location>
</feature>
<reference evidence="2 3" key="1">
    <citation type="journal article" date="2014" name="BMC Genomics">
        <title>Genome sequencing of four Aureobasidium pullulans varieties: biotechnological potential, stress tolerance, and description of new species.</title>
        <authorList>
            <person name="Gostin Ar C."/>
            <person name="Ohm R.A."/>
            <person name="Kogej T."/>
            <person name="Sonjak S."/>
            <person name="Turk M."/>
            <person name="Zajc J."/>
            <person name="Zalar P."/>
            <person name="Grube M."/>
            <person name="Sun H."/>
            <person name="Han J."/>
            <person name="Sharma A."/>
            <person name="Chiniquy J."/>
            <person name="Ngan C.Y."/>
            <person name="Lipzen A."/>
            <person name="Barry K."/>
            <person name="Grigoriev I.V."/>
            <person name="Gunde-Cimerman N."/>
        </authorList>
    </citation>
    <scope>NUCLEOTIDE SEQUENCE [LARGE SCALE GENOMIC DNA]</scope>
    <source>
        <strain evidence="2 3">CBS 110374</strain>
    </source>
</reference>
<dbReference type="RefSeq" id="XP_040874890.1">
    <property type="nucleotide sequence ID" value="XM_041025464.1"/>
</dbReference>
<dbReference type="GeneID" id="63918837"/>
<proteinExistence type="predicted"/>
<feature type="compositionally biased region" description="Basic and acidic residues" evidence="1">
    <location>
        <begin position="707"/>
        <end position="727"/>
    </location>
</feature>
<dbReference type="HOGENOM" id="CLU_323363_0_0_1"/>